<keyword evidence="2" id="KW-1185">Reference proteome</keyword>
<sequence length="131" mass="14081">MFLVSTGPRCLTCNLPAAPRCLTCWPCNLPATSALCVLAGGRLLPVCDPCTSLFRLVSDIPRPVPIDCDIRRAVYNQNSSQKSVCDQNSENCKLLVSTLVTSQISEGNANDKANGSLKNEGKATSDQKRHS</sequence>
<dbReference type="Proteomes" id="UP001162992">
    <property type="component" value="Chromosome 18"/>
</dbReference>
<dbReference type="EMBL" id="CM055109">
    <property type="protein sequence ID" value="KAJ7523904.1"/>
    <property type="molecule type" value="Genomic_DNA"/>
</dbReference>
<accession>A0ACC2B294</accession>
<evidence type="ECO:0000313" key="2">
    <source>
        <dbReference type="Proteomes" id="UP001162992"/>
    </source>
</evidence>
<name>A0ACC2B294_DIPCM</name>
<comment type="caution">
    <text evidence="1">The sequence shown here is derived from an EMBL/GenBank/DDBJ whole genome shotgun (WGS) entry which is preliminary data.</text>
</comment>
<gene>
    <name evidence="1" type="ORF">O6H91_18G067300</name>
</gene>
<reference evidence="2" key="1">
    <citation type="journal article" date="2024" name="Proc. Natl. Acad. Sci. U.S.A.">
        <title>Extraordinary preservation of gene collinearity over three hundred million years revealed in homosporous lycophytes.</title>
        <authorList>
            <person name="Li C."/>
            <person name="Wickell D."/>
            <person name="Kuo L.Y."/>
            <person name="Chen X."/>
            <person name="Nie B."/>
            <person name="Liao X."/>
            <person name="Peng D."/>
            <person name="Ji J."/>
            <person name="Jenkins J."/>
            <person name="Williams M."/>
            <person name="Shu S."/>
            <person name="Plott C."/>
            <person name="Barry K."/>
            <person name="Rajasekar S."/>
            <person name="Grimwood J."/>
            <person name="Han X."/>
            <person name="Sun S."/>
            <person name="Hou Z."/>
            <person name="He W."/>
            <person name="Dai G."/>
            <person name="Sun C."/>
            <person name="Schmutz J."/>
            <person name="Leebens-Mack J.H."/>
            <person name="Li F.W."/>
            <person name="Wang L."/>
        </authorList>
    </citation>
    <scope>NUCLEOTIDE SEQUENCE [LARGE SCALE GENOMIC DNA]</scope>
    <source>
        <strain evidence="2">cv. PW_Plant_1</strain>
    </source>
</reference>
<evidence type="ECO:0000313" key="1">
    <source>
        <dbReference type="EMBL" id="KAJ7523904.1"/>
    </source>
</evidence>
<organism evidence="1 2">
    <name type="scientific">Diphasiastrum complanatum</name>
    <name type="common">Issler's clubmoss</name>
    <name type="synonym">Lycopodium complanatum</name>
    <dbReference type="NCBI Taxonomy" id="34168"/>
    <lineage>
        <taxon>Eukaryota</taxon>
        <taxon>Viridiplantae</taxon>
        <taxon>Streptophyta</taxon>
        <taxon>Embryophyta</taxon>
        <taxon>Tracheophyta</taxon>
        <taxon>Lycopodiopsida</taxon>
        <taxon>Lycopodiales</taxon>
        <taxon>Lycopodiaceae</taxon>
        <taxon>Lycopodioideae</taxon>
        <taxon>Diphasiastrum</taxon>
    </lineage>
</organism>
<protein>
    <submittedName>
        <fullName evidence="1">Uncharacterized protein</fullName>
    </submittedName>
</protein>
<proteinExistence type="predicted"/>